<feature type="transmembrane region" description="Helical" evidence="7">
    <location>
        <begin position="106"/>
        <end position="125"/>
    </location>
</feature>
<proteinExistence type="predicted"/>
<feature type="transmembrane region" description="Helical" evidence="7">
    <location>
        <begin position="281"/>
        <end position="299"/>
    </location>
</feature>
<feature type="transmembrane region" description="Helical" evidence="7">
    <location>
        <begin position="78"/>
        <end position="100"/>
    </location>
</feature>
<reference evidence="9 10" key="1">
    <citation type="submission" date="2020-08" db="EMBL/GenBank/DDBJ databases">
        <title>Genomic Encyclopedia of Type Strains, Phase IV (KMG-IV): sequencing the most valuable type-strain genomes for metagenomic binning, comparative biology and taxonomic classification.</title>
        <authorList>
            <person name="Goeker M."/>
        </authorList>
    </citation>
    <scope>NUCLEOTIDE SEQUENCE [LARGE SCALE GENOMIC DNA]</scope>
    <source>
        <strain evidence="9 10">DSM 24661</strain>
    </source>
</reference>
<feature type="transmembrane region" description="Helical" evidence="7">
    <location>
        <begin position="132"/>
        <end position="153"/>
    </location>
</feature>
<keyword evidence="6 7" id="KW-0472">Membrane</keyword>
<dbReference type="PANTHER" id="PTHR43414">
    <property type="entry name" value="MULTIDRUG RESISTANCE PROTEIN MDTG"/>
    <property type="match status" value="1"/>
</dbReference>
<keyword evidence="5 7" id="KW-1133">Transmembrane helix</keyword>
<dbReference type="PRINTS" id="PR01035">
    <property type="entry name" value="TCRTETA"/>
</dbReference>
<dbReference type="AlphaFoldDB" id="A0A840UJ45"/>
<name>A0A840UJ45_9FIRM</name>
<dbReference type="PROSITE" id="PS50850">
    <property type="entry name" value="MFS"/>
    <property type="match status" value="1"/>
</dbReference>
<dbReference type="Pfam" id="PF00083">
    <property type="entry name" value="Sugar_tr"/>
    <property type="match status" value="1"/>
</dbReference>
<dbReference type="InterPro" id="IPR005828">
    <property type="entry name" value="MFS_sugar_transport-like"/>
</dbReference>
<dbReference type="PANTHER" id="PTHR43414:SF6">
    <property type="entry name" value="MULTIDRUG RESISTANCE PROTEIN MDTG"/>
    <property type="match status" value="1"/>
</dbReference>
<dbReference type="InterPro" id="IPR036259">
    <property type="entry name" value="MFS_trans_sf"/>
</dbReference>
<dbReference type="CDD" id="cd17391">
    <property type="entry name" value="MFS_MdtG_MDR_like"/>
    <property type="match status" value="1"/>
</dbReference>
<evidence type="ECO:0000313" key="9">
    <source>
        <dbReference type="EMBL" id="MBB5337156.1"/>
    </source>
</evidence>
<dbReference type="Proteomes" id="UP000559117">
    <property type="component" value="Unassembled WGS sequence"/>
</dbReference>
<evidence type="ECO:0000256" key="2">
    <source>
        <dbReference type="ARBA" id="ARBA00022448"/>
    </source>
</evidence>
<protein>
    <submittedName>
        <fullName evidence="9">MFS family permease</fullName>
    </submittedName>
</protein>
<keyword evidence="10" id="KW-1185">Reference proteome</keyword>
<feature type="transmembrane region" description="Helical" evidence="7">
    <location>
        <begin position="249"/>
        <end position="269"/>
    </location>
</feature>
<dbReference type="Gene3D" id="1.20.1250.20">
    <property type="entry name" value="MFS general substrate transporter like domains"/>
    <property type="match status" value="2"/>
</dbReference>
<evidence type="ECO:0000256" key="7">
    <source>
        <dbReference type="SAM" id="Phobius"/>
    </source>
</evidence>
<feature type="domain" description="Major facilitator superfamily (MFS) profile" evidence="8">
    <location>
        <begin position="7"/>
        <end position="393"/>
    </location>
</feature>
<organism evidence="9 10">
    <name type="scientific">Pectinatus brassicae</name>
    <dbReference type="NCBI Taxonomy" id="862415"/>
    <lineage>
        <taxon>Bacteria</taxon>
        <taxon>Bacillati</taxon>
        <taxon>Bacillota</taxon>
        <taxon>Negativicutes</taxon>
        <taxon>Selenomonadales</taxon>
        <taxon>Selenomonadaceae</taxon>
        <taxon>Pectinatus</taxon>
    </lineage>
</organism>
<feature type="transmembrane region" description="Helical" evidence="7">
    <location>
        <begin position="211"/>
        <end position="237"/>
    </location>
</feature>
<dbReference type="GO" id="GO:0005886">
    <property type="term" value="C:plasma membrane"/>
    <property type="evidence" value="ECO:0007669"/>
    <property type="project" value="UniProtKB-SubCell"/>
</dbReference>
<dbReference type="InterPro" id="IPR001958">
    <property type="entry name" value="Tet-R_TetA/multi-R_MdtG-like"/>
</dbReference>
<evidence type="ECO:0000256" key="4">
    <source>
        <dbReference type="ARBA" id="ARBA00022692"/>
    </source>
</evidence>
<dbReference type="SUPFAM" id="SSF103473">
    <property type="entry name" value="MFS general substrate transporter"/>
    <property type="match status" value="1"/>
</dbReference>
<accession>A0A840UJ45</accession>
<keyword evidence="2" id="KW-0813">Transport</keyword>
<feature type="transmembrane region" description="Helical" evidence="7">
    <location>
        <begin position="305"/>
        <end position="327"/>
    </location>
</feature>
<evidence type="ECO:0000256" key="3">
    <source>
        <dbReference type="ARBA" id="ARBA00022475"/>
    </source>
</evidence>
<dbReference type="Pfam" id="PF07690">
    <property type="entry name" value="MFS_1"/>
    <property type="match status" value="1"/>
</dbReference>
<comment type="subcellular location">
    <subcellularLocation>
        <location evidence="1">Cell membrane</location>
        <topology evidence="1">Multi-pass membrane protein</topology>
    </subcellularLocation>
</comment>
<evidence type="ECO:0000313" key="10">
    <source>
        <dbReference type="Proteomes" id="UP000559117"/>
    </source>
</evidence>
<feature type="transmembrane region" description="Helical" evidence="7">
    <location>
        <begin position="371"/>
        <end position="389"/>
    </location>
</feature>
<dbReference type="RefSeq" id="WP_183862740.1">
    <property type="nucleotide sequence ID" value="NZ_JACHFH010000035.1"/>
</dbReference>
<dbReference type="EMBL" id="JACHFH010000035">
    <property type="protein sequence ID" value="MBB5337156.1"/>
    <property type="molecule type" value="Genomic_DNA"/>
</dbReference>
<dbReference type="PROSITE" id="PS51257">
    <property type="entry name" value="PROKAR_LIPOPROTEIN"/>
    <property type="match status" value="1"/>
</dbReference>
<keyword evidence="3" id="KW-1003">Cell membrane</keyword>
<comment type="caution">
    <text evidence="9">The sequence shown here is derived from an EMBL/GenBank/DDBJ whole genome shotgun (WGS) entry which is preliminary data.</text>
</comment>
<sequence>MEIWKRNLFICWLGSFATSCALSQIAPILPIFVQKLGIHNLSDIEIWSGLAFGSTTLIMAIVSPFWGKLADKYGRKPMLLRASFGMSIVVSSISIVSSVYQLVGLRILMGTISGFNSGAITLIATQTPKDKAGWALGTLSTGAISGMLLGPLIGGYMVEIIGIRSIFIVMGALLLVAFSLTLCFVKEDFQPTAQALLPFKQIWQGLTDKKLICAMFITTFILQFALFSIEPVITIYIGTLSPGTNHLAFISGLVFASSGLSSISAAPWLGKLSDSIGAHKVIFMALIFAAISFIPQAFVQNEWQLMGLRFLVGIATGALLPSINTILKQTIPDDIAGRIFSYNQTAQFLGMFCGAVCGGQIAAYLGIRALFLSTSLLLFINVIGVREFIYKKADDKFKHIVSHSL</sequence>
<feature type="transmembrane region" description="Helical" evidence="7">
    <location>
        <begin position="348"/>
        <end position="365"/>
    </location>
</feature>
<dbReference type="InterPro" id="IPR011701">
    <property type="entry name" value="MFS"/>
</dbReference>
<evidence type="ECO:0000256" key="5">
    <source>
        <dbReference type="ARBA" id="ARBA00022989"/>
    </source>
</evidence>
<keyword evidence="4 7" id="KW-0812">Transmembrane</keyword>
<dbReference type="GO" id="GO:0022857">
    <property type="term" value="F:transmembrane transporter activity"/>
    <property type="evidence" value="ECO:0007669"/>
    <property type="project" value="InterPro"/>
</dbReference>
<feature type="transmembrane region" description="Helical" evidence="7">
    <location>
        <begin position="165"/>
        <end position="185"/>
    </location>
</feature>
<evidence type="ECO:0000256" key="6">
    <source>
        <dbReference type="ARBA" id="ARBA00023136"/>
    </source>
</evidence>
<evidence type="ECO:0000259" key="8">
    <source>
        <dbReference type="PROSITE" id="PS50850"/>
    </source>
</evidence>
<feature type="transmembrane region" description="Helical" evidence="7">
    <location>
        <begin position="47"/>
        <end position="66"/>
    </location>
</feature>
<gene>
    <name evidence="9" type="ORF">HNR32_002313</name>
</gene>
<dbReference type="InterPro" id="IPR020846">
    <property type="entry name" value="MFS_dom"/>
</dbReference>
<evidence type="ECO:0000256" key="1">
    <source>
        <dbReference type="ARBA" id="ARBA00004651"/>
    </source>
</evidence>